<accession>A0ABQ0UT24</accession>
<dbReference type="SUPFAM" id="SSF52540">
    <property type="entry name" value="P-loop containing nucleoside triphosphate hydrolases"/>
    <property type="match status" value="1"/>
</dbReference>
<evidence type="ECO:0000256" key="6">
    <source>
        <dbReference type="ARBA" id="ARBA00023065"/>
    </source>
</evidence>
<dbReference type="Proteomes" id="UP000321154">
    <property type="component" value="Unassembled WGS sequence"/>
</dbReference>
<evidence type="ECO:0000313" key="10">
    <source>
        <dbReference type="Proteomes" id="UP000321154"/>
    </source>
</evidence>
<evidence type="ECO:0000256" key="2">
    <source>
        <dbReference type="ARBA" id="ARBA00022448"/>
    </source>
</evidence>
<evidence type="ECO:0000256" key="1">
    <source>
        <dbReference type="ARBA" id="ARBA00004202"/>
    </source>
</evidence>
<keyword evidence="4" id="KW-0410">Iron transport</keyword>
<keyword evidence="9" id="KW-0067">ATP-binding</keyword>
<name>A0ABQ0UT24_9MICO</name>
<dbReference type="SMART" id="SM00382">
    <property type="entry name" value="AAA"/>
    <property type="match status" value="1"/>
</dbReference>
<keyword evidence="10" id="KW-1185">Reference proteome</keyword>
<sequence>MIVERMHVPVGLVDDTAVWPYDVPAVAALLGEGIALEAPVTFLVGENGSGKSTLVEAFAEAWGADVRGGTSGRRYSSELERSTLGSTMRLDRTRLGARMVGERAAGYFLRSETALDMFTRYEKASPAYLEVSHGESYLEAFDSHFHEKGLYILDEPEAALSFTACLRLIGTLADVVEAGGQVLCATHSPVLTSMPGASILELGDHGVRRVDWADLELVRHWRAFLDEPGRYLRHL</sequence>
<feature type="domain" description="AAA+ ATPase" evidence="8">
    <location>
        <begin position="37"/>
        <end position="216"/>
    </location>
</feature>
<dbReference type="EMBL" id="BJUV01000045">
    <property type="protein sequence ID" value="GEK84600.1"/>
    <property type="molecule type" value="Genomic_DNA"/>
</dbReference>
<keyword evidence="6" id="KW-0406">Ion transport</keyword>
<evidence type="ECO:0000256" key="7">
    <source>
        <dbReference type="ARBA" id="ARBA00023136"/>
    </source>
</evidence>
<dbReference type="GO" id="GO:0005524">
    <property type="term" value="F:ATP binding"/>
    <property type="evidence" value="ECO:0007669"/>
    <property type="project" value="UniProtKB-KW"/>
</dbReference>
<comment type="caution">
    <text evidence="9">The sequence shown here is derived from an EMBL/GenBank/DDBJ whole genome shotgun (WGS) entry which is preliminary data.</text>
</comment>
<reference evidence="9 10" key="1">
    <citation type="submission" date="2019-07" db="EMBL/GenBank/DDBJ databases">
        <title>Whole genome shotgun sequence of Frigoribacterium faeni NBRC 103066.</title>
        <authorList>
            <person name="Hosoyama A."/>
            <person name="Uohara A."/>
            <person name="Ohji S."/>
            <person name="Ichikawa N."/>
        </authorList>
    </citation>
    <scope>NUCLEOTIDE SEQUENCE [LARGE SCALE GENOMIC DNA]</scope>
    <source>
        <strain evidence="9 10">NBRC 103066</strain>
    </source>
</reference>
<evidence type="ECO:0000256" key="3">
    <source>
        <dbReference type="ARBA" id="ARBA00022475"/>
    </source>
</evidence>
<dbReference type="InterPro" id="IPR038729">
    <property type="entry name" value="Rad50/SbcC_AAA"/>
</dbReference>
<evidence type="ECO:0000256" key="4">
    <source>
        <dbReference type="ARBA" id="ARBA00022496"/>
    </source>
</evidence>
<dbReference type="InterPro" id="IPR003593">
    <property type="entry name" value="AAA+_ATPase"/>
</dbReference>
<organism evidence="9 10">
    <name type="scientific">Frigoribacterium faeni</name>
    <dbReference type="NCBI Taxonomy" id="145483"/>
    <lineage>
        <taxon>Bacteria</taxon>
        <taxon>Bacillati</taxon>
        <taxon>Actinomycetota</taxon>
        <taxon>Actinomycetes</taxon>
        <taxon>Micrococcales</taxon>
        <taxon>Microbacteriaceae</taxon>
        <taxon>Frigoribacterium</taxon>
    </lineage>
</organism>
<protein>
    <submittedName>
        <fullName evidence="9">ABC transporter, ATP-binding protein</fullName>
    </submittedName>
</protein>
<keyword evidence="5" id="KW-0408">Iron</keyword>
<keyword evidence="3" id="KW-1003">Cell membrane</keyword>
<dbReference type="InterPro" id="IPR027417">
    <property type="entry name" value="P-loop_NTPase"/>
</dbReference>
<keyword evidence="7" id="KW-0472">Membrane</keyword>
<dbReference type="Pfam" id="PF13476">
    <property type="entry name" value="AAA_23"/>
    <property type="match status" value="1"/>
</dbReference>
<evidence type="ECO:0000259" key="8">
    <source>
        <dbReference type="SMART" id="SM00382"/>
    </source>
</evidence>
<dbReference type="InterPro" id="IPR051535">
    <property type="entry name" value="Siderophore_ABC-ATPase"/>
</dbReference>
<keyword evidence="2" id="KW-0813">Transport</keyword>
<gene>
    <name evidence="9" type="ORF">FFA01_29090</name>
</gene>
<evidence type="ECO:0000313" key="9">
    <source>
        <dbReference type="EMBL" id="GEK84600.1"/>
    </source>
</evidence>
<evidence type="ECO:0000256" key="5">
    <source>
        <dbReference type="ARBA" id="ARBA00023004"/>
    </source>
</evidence>
<dbReference type="PANTHER" id="PTHR42771">
    <property type="entry name" value="IRON(3+)-HYDROXAMATE IMPORT ATP-BINDING PROTEIN FHUC"/>
    <property type="match status" value="1"/>
</dbReference>
<proteinExistence type="predicted"/>
<dbReference type="Gene3D" id="3.40.50.300">
    <property type="entry name" value="P-loop containing nucleotide triphosphate hydrolases"/>
    <property type="match status" value="2"/>
</dbReference>
<dbReference type="PANTHER" id="PTHR42771:SF2">
    <property type="entry name" value="IRON(3+)-HYDROXAMATE IMPORT ATP-BINDING PROTEIN FHUC"/>
    <property type="match status" value="1"/>
</dbReference>
<comment type="subcellular location">
    <subcellularLocation>
        <location evidence="1">Cell membrane</location>
        <topology evidence="1">Peripheral membrane protein</topology>
    </subcellularLocation>
</comment>
<keyword evidence="9" id="KW-0547">Nucleotide-binding</keyword>